<keyword evidence="1" id="KW-0472">Membrane</keyword>
<feature type="transmembrane region" description="Helical" evidence="1">
    <location>
        <begin position="229"/>
        <end position="248"/>
    </location>
</feature>
<dbReference type="Pfam" id="PF20151">
    <property type="entry name" value="DUF6533"/>
    <property type="match status" value="1"/>
</dbReference>
<gene>
    <name evidence="3" type="ORF">FA13DRAFT_1287540</name>
</gene>
<evidence type="ECO:0000256" key="1">
    <source>
        <dbReference type="SAM" id="Phobius"/>
    </source>
</evidence>
<proteinExistence type="predicted"/>
<keyword evidence="4" id="KW-1185">Reference proteome</keyword>
<name>A0A4Y7SSH0_COPMI</name>
<evidence type="ECO:0000313" key="4">
    <source>
        <dbReference type="Proteomes" id="UP000298030"/>
    </source>
</evidence>
<feature type="transmembrane region" description="Helical" evidence="1">
    <location>
        <begin position="20"/>
        <end position="37"/>
    </location>
</feature>
<dbReference type="EMBL" id="QPFP01000063">
    <property type="protein sequence ID" value="TEB24805.1"/>
    <property type="molecule type" value="Genomic_DNA"/>
</dbReference>
<dbReference type="Proteomes" id="UP000298030">
    <property type="component" value="Unassembled WGS sequence"/>
</dbReference>
<dbReference type="InterPro" id="IPR045340">
    <property type="entry name" value="DUF6533"/>
</dbReference>
<feature type="transmembrane region" description="Helical" evidence="1">
    <location>
        <begin position="124"/>
        <end position="147"/>
    </location>
</feature>
<evidence type="ECO:0000313" key="3">
    <source>
        <dbReference type="EMBL" id="TEB24805.1"/>
    </source>
</evidence>
<dbReference type="AlphaFoldDB" id="A0A4Y7SSH0"/>
<feature type="domain" description="DUF6533" evidence="2">
    <location>
        <begin position="23"/>
        <end position="67"/>
    </location>
</feature>
<sequence length="277" mass="30807">MSLSAEQTQALTDAVAMWRMQEYMAIPAYCLYVYYILTTMAEEVSIILPQKWNRGKSLYMVIRYGMLSFMILQLTRDYRSEFSLSPTSCKALLVVYDCFKYAVDFTCNFSLALCLGALLQARKLYLLAILAISCYNPILNVVTSVIADFQYAAEPPSPILAELGYPCYYMSQEKYSKTIGYIGADIRQYLSLATTSVLFLVGVTTFAVRYKGHGGGLVRVMLRDGGLHYLSLLGIKLTLAILWTPGVLPTSELGSNLGFLFATALCRHPNPGSTCAH</sequence>
<organism evidence="3 4">
    <name type="scientific">Coprinellus micaceus</name>
    <name type="common">Glistening ink-cap mushroom</name>
    <name type="synonym">Coprinus micaceus</name>
    <dbReference type="NCBI Taxonomy" id="71717"/>
    <lineage>
        <taxon>Eukaryota</taxon>
        <taxon>Fungi</taxon>
        <taxon>Dikarya</taxon>
        <taxon>Basidiomycota</taxon>
        <taxon>Agaricomycotina</taxon>
        <taxon>Agaricomycetes</taxon>
        <taxon>Agaricomycetidae</taxon>
        <taxon>Agaricales</taxon>
        <taxon>Agaricineae</taxon>
        <taxon>Psathyrellaceae</taxon>
        <taxon>Coprinellus</taxon>
    </lineage>
</organism>
<feature type="transmembrane region" description="Helical" evidence="1">
    <location>
        <begin position="101"/>
        <end position="119"/>
    </location>
</feature>
<evidence type="ECO:0000259" key="2">
    <source>
        <dbReference type="Pfam" id="PF20151"/>
    </source>
</evidence>
<keyword evidence="1" id="KW-1133">Transmembrane helix</keyword>
<accession>A0A4Y7SSH0</accession>
<feature type="transmembrane region" description="Helical" evidence="1">
    <location>
        <begin position="58"/>
        <end position="75"/>
    </location>
</feature>
<protein>
    <recommendedName>
        <fullName evidence="2">DUF6533 domain-containing protein</fullName>
    </recommendedName>
</protein>
<feature type="transmembrane region" description="Helical" evidence="1">
    <location>
        <begin position="189"/>
        <end position="208"/>
    </location>
</feature>
<keyword evidence="1" id="KW-0812">Transmembrane</keyword>
<comment type="caution">
    <text evidence="3">The sequence shown here is derived from an EMBL/GenBank/DDBJ whole genome shotgun (WGS) entry which is preliminary data.</text>
</comment>
<reference evidence="3 4" key="1">
    <citation type="journal article" date="2019" name="Nat. Ecol. Evol.">
        <title>Megaphylogeny resolves global patterns of mushroom evolution.</title>
        <authorList>
            <person name="Varga T."/>
            <person name="Krizsan K."/>
            <person name="Foldi C."/>
            <person name="Dima B."/>
            <person name="Sanchez-Garcia M."/>
            <person name="Sanchez-Ramirez S."/>
            <person name="Szollosi G.J."/>
            <person name="Szarkandi J.G."/>
            <person name="Papp V."/>
            <person name="Albert L."/>
            <person name="Andreopoulos W."/>
            <person name="Angelini C."/>
            <person name="Antonin V."/>
            <person name="Barry K.W."/>
            <person name="Bougher N.L."/>
            <person name="Buchanan P."/>
            <person name="Buyck B."/>
            <person name="Bense V."/>
            <person name="Catcheside P."/>
            <person name="Chovatia M."/>
            <person name="Cooper J."/>
            <person name="Damon W."/>
            <person name="Desjardin D."/>
            <person name="Finy P."/>
            <person name="Geml J."/>
            <person name="Haridas S."/>
            <person name="Hughes K."/>
            <person name="Justo A."/>
            <person name="Karasinski D."/>
            <person name="Kautmanova I."/>
            <person name="Kiss B."/>
            <person name="Kocsube S."/>
            <person name="Kotiranta H."/>
            <person name="LaButti K.M."/>
            <person name="Lechner B.E."/>
            <person name="Liimatainen K."/>
            <person name="Lipzen A."/>
            <person name="Lukacs Z."/>
            <person name="Mihaltcheva S."/>
            <person name="Morgado L.N."/>
            <person name="Niskanen T."/>
            <person name="Noordeloos M.E."/>
            <person name="Ohm R.A."/>
            <person name="Ortiz-Santana B."/>
            <person name="Ovrebo C."/>
            <person name="Racz N."/>
            <person name="Riley R."/>
            <person name="Savchenko A."/>
            <person name="Shiryaev A."/>
            <person name="Soop K."/>
            <person name="Spirin V."/>
            <person name="Szebenyi C."/>
            <person name="Tomsovsky M."/>
            <person name="Tulloss R.E."/>
            <person name="Uehling J."/>
            <person name="Grigoriev I.V."/>
            <person name="Vagvolgyi C."/>
            <person name="Papp T."/>
            <person name="Martin F.M."/>
            <person name="Miettinen O."/>
            <person name="Hibbett D.S."/>
            <person name="Nagy L.G."/>
        </authorList>
    </citation>
    <scope>NUCLEOTIDE SEQUENCE [LARGE SCALE GENOMIC DNA]</scope>
    <source>
        <strain evidence="3 4">FP101781</strain>
    </source>
</reference>